<dbReference type="EMBL" id="CP102487">
    <property type="protein sequence ID" value="UUX58730.1"/>
    <property type="molecule type" value="Genomic_DNA"/>
</dbReference>
<keyword evidence="4" id="KW-1185">Reference proteome</keyword>
<sequence length="63" mass="6837">MPRRILGSSGMNLVPKALFGAFRLSFGERMFAPVQLSVDVVTVCLGGIYLIYLLNRGTYKAGA</sequence>
<organism evidence="3 5">
    <name type="scientific">Glutamicibacter halophytocola</name>
    <dbReference type="NCBI Taxonomy" id="1933880"/>
    <lineage>
        <taxon>Bacteria</taxon>
        <taxon>Bacillati</taxon>
        <taxon>Actinomycetota</taxon>
        <taxon>Actinomycetes</taxon>
        <taxon>Micrococcales</taxon>
        <taxon>Micrococcaceae</taxon>
        <taxon>Glutamicibacter</taxon>
    </lineage>
</organism>
<evidence type="ECO:0000256" key="1">
    <source>
        <dbReference type="SAM" id="Phobius"/>
    </source>
</evidence>
<dbReference type="OrthoDB" id="4455417at2"/>
<dbReference type="EMBL" id="CP042260">
    <property type="protein sequence ID" value="QDY66615.1"/>
    <property type="molecule type" value="Genomic_DNA"/>
</dbReference>
<name>A0A5B8I1R1_9MICC</name>
<evidence type="ECO:0000313" key="5">
    <source>
        <dbReference type="Proteomes" id="UP001060018"/>
    </source>
</evidence>
<gene>
    <name evidence="2" type="ORF">FQA45_09930</name>
    <name evidence="3" type="ORF">NUH22_15760</name>
</gene>
<dbReference type="RefSeq" id="WP_146276733.1">
    <property type="nucleotide sequence ID" value="NZ_CP042260.1"/>
</dbReference>
<protein>
    <submittedName>
        <fullName evidence="3">Uncharacterized protein</fullName>
    </submittedName>
</protein>
<keyword evidence="1" id="KW-1133">Transmembrane helix</keyword>
<keyword evidence="1" id="KW-0812">Transmembrane</keyword>
<accession>A0A5B8I1R1</accession>
<proteinExistence type="predicted"/>
<keyword evidence="1" id="KW-0472">Membrane</keyword>
<feature type="transmembrane region" description="Helical" evidence="1">
    <location>
        <begin position="34"/>
        <end position="54"/>
    </location>
</feature>
<reference evidence="2 4" key="1">
    <citation type="submission" date="2019-07" db="EMBL/GenBank/DDBJ databases">
        <title>Complete Genome Sequence of drought tolerant Plant Growth-Promoting Rhizobacterium Glutamicibacter halophytocola DR408.</title>
        <authorList>
            <person name="Nishu S.D."/>
            <person name="Lee T.K."/>
        </authorList>
    </citation>
    <scope>NUCLEOTIDE SEQUENCE [LARGE SCALE GENOMIC DNA]</scope>
    <source>
        <strain evidence="2 4">DR408</strain>
    </source>
</reference>
<evidence type="ECO:0000313" key="2">
    <source>
        <dbReference type="EMBL" id="QDY66615.1"/>
    </source>
</evidence>
<reference evidence="3" key="2">
    <citation type="journal article" date="2022" name="Pest Manag. Sci.">
        <title>Glutamicibacter halophytocola-mediated host fitness of potato tuber moth on Solanaceae crops.</title>
        <authorList>
            <person name="Wang W."/>
            <person name="Xiao G."/>
            <person name="Du G."/>
            <person name="Chang L."/>
            <person name="Yang Y."/>
            <person name="Ye J."/>
            <person name="Chen B."/>
        </authorList>
    </citation>
    <scope>NUCLEOTIDE SEQUENCE</scope>
    <source>
        <strain evidence="3">S2</strain>
    </source>
</reference>
<dbReference type="Proteomes" id="UP001060018">
    <property type="component" value="Chromosome"/>
</dbReference>
<evidence type="ECO:0000313" key="4">
    <source>
        <dbReference type="Proteomes" id="UP000320717"/>
    </source>
</evidence>
<dbReference type="AlphaFoldDB" id="A0A5B8I1R1"/>
<evidence type="ECO:0000313" key="3">
    <source>
        <dbReference type="EMBL" id="UUX58730.1"/>
    </source>
</evidence>
<dbReference type="Proteomes" id="UP000320717">
    <property type="component" value="Chromosome"/>
</dbReference>